<protein>
    <submittedName>
        <fullName evidence="2">Uncharacterized protein</fullName>
    </submittedName>
</protein>
<keyword evidence="3" id="KW-1185">Reference proteome</keyword>
<gene>
    <name evidence="2" type="ORF">M8542_34570</name>
</gene>
<sequence>MAEHDDVDKATADAVGKVTEAFETIERARGHLYAFHQMTGTGDLLFEDAAKMLREAGHPEWADRIDEELIGLNVLPDRWTFQVVEDYDDGYYRTTREFTREVREGLTGGRRHVQEQQFKDARRTRGRAGHEAGPPSTPPIRSCRTPGLESETSEQVFDRGTEER</sequence>
<dbReference type="EMBL" id="JAMXQV010000022">
    <property type="protein sequence ID" value="MCR6487962.1"/>
    <property type="molecule type" value="Genomic_DNA"/>
</dbReference>
<dbReference type="Proteomes" id="UP001144096">
    <property type="component" value="Unassembled WGS sequence"/>
</dbReference>
<proteinExistence type="predicted"/>
<name>A0A9X2NHM3_9PSEU</name>
<reference evidence="2" key="1">
    <citation type="submission" date="2022-06" db="EMBL/GenBank/DDBJ databases">
        <title>Amycolatopsis iheyaensis sp. nov., a new species of the genus Amycolatopsis isolated from soil in Iheya island, Japan.</title>
        <authorList>
            <person name="Ngamcharungchit C."/>
            <person name="Kanto H."/>
            <person name="Take A."/>
            <person name="Intra B."/>
            <person name="Matsumoto A."/>
            <person name="Panbangred W."/>
            <person name="Inahashi Y."/>
        </authorList>
    </citation>
    <scope>NUCLEOTIDE SEQUENCE</scope>
    <source>
        <strain evidence="2">OK19-0408</strain>
    </source>
</reference>
<dbReference type="AlphaFoldDB" id="A0A9X2NHM3"/>
<dbReference type="RefSeq" id="WP_257924528.1">
    <property type="nucleotide sequence ID" value="NZ_JAMXQV010000022.1"/>
</dbReference>
<feature type="compositionally biased region" description="Basic and acidic residues" evidence="1">
    <location>
        <begin position="112"/>
        <end position="123"/>
    </location>
</feature>
<comment type="caution">
    <text evidence="2">The sequence shown here is derived from an EMBL/GenBank/DDBJ whole genome shotgun (WGS) entry which is preliminary data.</text>
</comment>
<accession>A0A9X2NHM3</accession>
<feature type="region of interest" description="Disordered" evidence="1">
    <location>
        <begin position="103"/>
        <end position="164"/>
    </location>
</feature>
<evidence type="ECO:0000313" key="2">
    <source>
        <dbReference type="EMBL" id="MCR6487962.1"/>
    </source>
</evidence>
<organism evidence="2 3">
    <name type="scientific">Amycolatopsis iheyensis</name>
    <dbReference type="NCBI Taxonomy" id="2945988"/>
    <lineage>
        <taxon>Bacteria</taxon>
        <taxon>Bacillati</taxon>
        <taxon>Actinomycetota</taxon>
        <taxon>Actinomycetes</taxon>
        <taxon>Pseudonocardiales</taxon>
        <taxon>Pseudonocardiaceae</taxon>
        <taxon>Amycolatopsis</taxon>
    </lineage>
</organism>
<evidence type="ECO:0000313" key="3">
    <source>
        <dbReference type="Proteomes" id="UP001144096"/>
    </source>
</evidence>
<evidence type="ECO:0000256" key="1">
    <source>
        <dbReference type="SAM" id="MobiDB-lite"/>
    </source>
</evidence>